<accession>A0A9R1UQB2</accession>
<evidence type="ECO:0000256" key="4">
    <source>
        <dbReference type="ARBA" id="ARBA00023163"/>
    </source>
</evidence>
<evidence type="ECO:0000256" key="7">
    <source>
        <dbReference type="SAM" id="MobiDB-lite"/>
    </source>
</evidence>
<feature type="region of interest" description="Disordered" evidence="7">
    <location>
        <begin position="334"/>
        <end position="360"/>
    </location>
</feature>
<organism evidence="9 10">
    <name type="scientific">Lactuca sativa</name>
    <name type="common">Garden lettuce</name>
    <dbReference type="NCBI Taxonomy" id="4236"/>
    <lineage>
        <taxon>Eukaryota</taxon>
        <taxon>Viridiplantae</taxon>
        <taxon>Streptophyta</taxon>
        <taxon>Embryophyta</taxon>
        <taxon>Tracheophyta</taxon>
        <taxon>Spermatophyta</taxon>
        <taxon>Magnoliopsida</taxon>
        <taxon>eudicotyledons</taxon>
        <taxon>Gunneridae</taxon>
        <taxon>Pentapetalae</taxon>
        <taxon>asterids</taxon>
        <taxon>campanulids</taxon>
        <taxon>Asterales</taxon>
        <taxon>Asteraceae</taxon>
        <taxon>Cichorioideae</taxon>
        <taxon>Cichorieae</taxon>
        <taxon>Lactucinae</taxon>
        <taxon>Lactuca</taxon>
    </lineage>
</organism>
<feature type="compositionally biased region" description="Basic and acidic residues" evidence="7">
    <location>
        <begin position="797"/>
        <end position="816"/>
    </location>
</feature>
<protein>
    <recommendedName>
        <fullName evidence="8">NAC domain-containing protein</fullName>
    </recommendedName>
</protein>
<evidence type="ECO:0000256" key="2">
    <source>
        <dbReference type="ARBA" id="ARBA00023015"/>
    </source>
</evidence>
<dbReference type="EMBL" id="NBSK02000008">
    <property type="protein sequence ID" value="KAJ0190961.1"/>
    <property type="molecule type" value="Genomic_DNA"/>
</dbReference>
<dbReference type="Proteomes" id="UP000235145">
    <property type="component" value="Unassembled WGS sequence"/>
</dbReference>
<dbReference type="GO" id="GO:0005634">
    <property type="term" value="C:nucleus"/>
    <property type="evidence" value="ECO:0007669"/>
    <property type="project" value="UniProtKB-SubCell"/>
</dbReference>
<dbReference type="GO" id="GO:0006355">
    <property type="term" value="P:regulation of DNA-templated transcription"/>
    <property type="evidence" value="ECO:0007669"/>
    <property type="project" value="InterPro"/>
</dbReference>
<feature type="compositionally biased region" description="Polar residues" evidence="7">
    <location>
        <begin position="342"/>
        <end position="358"/>
    </location>
</feature>
<comment type="subcellular location">
    <subcellularLocation>
        <location evidence="1">Nucleus</location>
    </subcellularLocation>
</comment>
<dbReference type="PANTHER" id="PTHR31744:SF210">
    <property type="entry name" value="NAC DOMAIN-CONTAINING PROTEIN 86-LIKE"/>
    <property type="match status" value="1"/>
</dbReference>
<dbReference type="SUPFAM" id="SSF101941">
    <property type="entry name" value="NAC domain"/>
    <property type="match status" value="2"/>
</dbReference>
<evidence type="ECO:0000256" key="6">
    <source>
        <dbReference type="SAM" id="Coils"/>
    </source>
</evidence>
<keyword evidence="5" id="KW-0539">Nucleus</keyword>
<feature type="region of interest" description="Disordered" evidence="7">
    <location>
        <begin position="796"/>
        <end position="816"/>
    </location>
</feature>
<keyword evidence="10" id="KW-1185">Reference proteome</keyword>
<reference evidence="9 10" key="1">
    <citation type="journal article" date="2017" name="Nat. Commun.">
        <title>Genome assembly with in vitro proximity ligation data and whole-genome triplication in lettuce.</title>
        <authorList>
            <person name="Reyes-Chin-Wo S."/>
            <person name="Wang Z."/>
            <person name="Yang X."/>
            <person name="Kozik A."/>
            <person name="Arikit S."/>
            <person name="Song C."/>
            <person name="Xia L."/>
            <person name="Froenicke L."/>
            <person name="Lavelle D.O."/>
            <person name="Truco M.J."/>
            <person name="Xia R."/>
            <person name="Zhu S."/>
            <person name="Xu C."/>
            <person name="Xu H."/>
            <person name="Xu X."/>
            <person name="Cox K."/>
            <person name="Korf I."/>
            <person name="Meyers B.C."/>
            <person name="Michelmore R.W."/>
        </authorList>
    </citation>
    <scope>NUCLEOTIDE SEQUENCE [LARGE SCALE GENOMIC DNA]</scope>
    <source>
        <strain evidence="10">cv. Salinas</strain>
        <tissue evidence="9">Seedlings</tissue>
    </source>
</reference>
<dbReference type="InterPro" id="IPR036093">
    <property type="entry name" value="NAC_dom_sf"/>
</dbReference>
<evidence type="ECO:0000256" key="5">
    <source>
        <dbReference type="ARBA" id="ARBA00023242"/>
    </source>
</evidence>
<feature type="domain" description="NAC" evidence="8">
    <location>
        <begin position="87"/>
        <end position="238"/>
    </location>
</feature>
<feature type="coiled-coil region" evidence="6">
    <location>
        <begin position="404"/>
        <end position="445"/>
    </location>
</feature>
<evidence type="ECO:0000259" key="8">
    <source>
        <dbReference type="PROSITE" id="PS51005"/>
    </source>
</evidence>
<gene>
    <name evidence="9" type="ORF">LSAT_V11C800397660</name>
</gene>
<dbReference type="Gene3D" id="2.170.150.80">
    <property type="entry name" value="NAC domain"/>
    <property type="match status" value="2"/>
</dbReference>
<dbReference type="PROSITE" id="PS51005">
    <property type="entry name" value="NAC"/>
    <property type="match status" value="2"/>
</dbReference>
<dbReference type="InterPro" id="IPR003441">
    <property type="entry name" value="NAC-dom"/>
</dbReference>
<dbReference type="AlphaFoldDB" id="A0A9R1UQB2"/>
<evidence type="ECO:0000313" key="9">
    <source>
        <dbReference type="EMBL" id="KAJ0190961.1"/>
    </source>
</evidence>
<evidence type="ECO:0000313" key="10">
    <source>
        <dbReference type="Proteomes" id="UP000235145"/>
    </source>
</evidence>
<dbReference type="Pfam" id="PF02365">
    <property type="entry name" value="NAM"/>
    <property type="match status" value="2"/>
</dbReference>
<keyword evidence="2" id="KW-0805">Transcription regulation</keyword>
<sequence length="953" mass="107985">MTNYDHDRLIFFHFCRNNDKFGESDRSVTKSYQKPQIEAKEKLTKETPRSSIIVIDRKKSDMGHELIGVAPPSAAAATPAPPPPTSLAPGFRFHPTDEELVMYYLRRKACGKPFRFQAVSEIDVYKSEPWELADFSPLKTRDLEWYFFSPVDRKYGNGSRLNRATGKGYWKATGKDRSVRHKSETIGMKKTLVFHSGRAPDGKRTNWVMHEYRLLDQELLRAGVAQKDSFVLCRIFQKSGLGPPNGDRYAPFLEEEWTDDAALMVPGGEADDDLANGDETRVHGNDIVHEDSAKKIVDEIEEPQTIPFVCKRERSEDCPLDCEPELETFSLFHNKRSKPCDPNSSNANGSEDSTTTSQDPRRALLEFPLLESIEAKQCHQPTTLPSFDASTLEKSVPPGYLKFINNLENEILNVSMEKETLKIEVMRAQAMINILQSRIEVLSKENDGFRTIASSLAPGFRFHPTDEELVRYYLRRKICGKPFRFDAISDVDVYKVEPWDLPDLSKLKSRDLEWYFFSALDKKYGNGSRTNRATEKGYWKTTGKDRVVHHRSQQVGMKKTLVYHSGRAPKGERTNWVMHEYRLIDQELEKAGIIQDAFVLCRIFRKSGSGPKNGEKYGAPFIEEEWEDEDESVVVPKQEDCTQELPVDEDSYLDANDIEQILNTDMPVEDVPLPLNFNQDDYSNIISNSDESNKSFDPPVQTVFHEHVEEQSNPMNFDIDYLLDQPYFDATSDFPLDETLFFEANDLKDDVNTDSGLDILDEYMSFYNSDLDNFQPTFDSLQNDNIALDSSSVLKGTHQEQNNDKDIASSSKKEHADQETDIAYPFLKKASYMLENISAPPAFASEFPAKYMASGSHGQSSVNVTSGMIHISNVSFGSGAMDFSLGKNTQLNIVVSFGDMNTGKVNSGGSRSWFYCGLLWILVASLSFKIGSLVCSSLKKNKYCGIVTLQLLC</sequence>
<dbReference type="PANTHER" id="PTHR31744">
    <property type="entry name" value="PROTEIN CUP-SHAPED COTYLEDON 2-RELATED"/>
    <property type="match status" value="1"/>
</dbReference>
<keyword evidence="4" id="KW-0804">Transcription</keyword>
<evidence type="ECO:0000256" key="3">
    <source>
        <dbReference type="ARBA" id="ARBA00023125"/>
    </source>
</evidence>
<feature type="domain" description="NAC" evidence="8">
    <location>
        <begin position="456"/>
        <end position="606"/>
    </location>
</feature>
<keyword evidence="3" id="KW-0238">DNA-binding</keyword>
<evidence type="ECO:0000256" key="1">
    <source>
        <dbReference type="ARBA" id="ARBA00004123"/>
    </source>
</evidence>
<proteinExistence type="predicted"/>
<comment type="caution">
    <text evidence="9">The sequence shown here is derived from an EMBL/GenBank/DDBJ whole genome shotgun (WGS) entry which is preliminary data.</text>
</comment>
<keyword evidence="6" id="KW-0175">Coiled coil</keyword>
<dbReference type="FunFam" id="2.170.150.80:FF:000002">
    <property type="entry name" value="Nac domain-containing protein 86"/>
    <property type="match status" value="2"/>
</dbReference>
<dbReference type="GO" id="GO:0003677">
    <property type="term" value="F:DNA binding"/>
    <property type="evidence" value="ECO:0007669"/>
    <property type="project" value="UniProtKB-KW"/>
</dbReference>
<name>A0A9R1UQB2_LACSA</name>